<accession>A0A0C9Y6J2</accession>
<reference evidence="3" key="2">
    <citation type="submission" date="2015-01" db="EMBL/GenBank/DDBJ databases">
        <title>Evolutionary Origins and Diversification of the Mycorrhizal Mutualists.</title>
        <authorList>
            <consortium name="DOE Joint Genome Institute"/>
            <consortium name="Mycorrhizal Genomics Consortium"/>
            <person name="Kohler A."/>
            <person name="Kuo A."/>
            <person name="Nagy L.G."/>
            <person name="Floudas D."/>
            <person name="Copeland A."/>
            <person name="Barry K.W."/>
            <person name="Cichocki N."/>
            <person name="Veneault-Fourrey C."/>
            <person name="LaButti K."/>
            <person name="Lindquist E.A."/>
            <person name="Lipzen A."/>
            <person name="Lundell T."/>
            <person name="Morin E."/>
            <person name="Murat C."/>
            <person name="Riley R."/>
            <person name="Ohm R."/>
            <person name="Sun H."/>
            <person name="Tunlid A."/>
            <person name="Henrissat B."/>
            <person name="Grigoriev I.V."/>
            <person name="Hibbett D.S."/>
            <person name="Martin F."/>
        </authorList>
    </citation>
    <scope>NUCLEOTIDE SEQUENCE [LARGE SCALE GENOMIC DNA]</scope>
    <source>
        <strain evidence="3">441</strain>
    </source>
</reference>
<dbReference type="Proteomes" id="UP000054018">
    <property type="component" value="Unassembled WGS sequence"/>
</dbReference>
<feature type="region of interest" description="Disordered" evidence="1">
    <location>
        <begin position="1"/>
        <end position="41"/>
    </location>
</feature>
<organism evidence="2 3">
    <name type="scientific">Pisolithus microcarpus 441</name>
    <dbReference type="NCBI Taxonomy" id="765257"/>
    <lineage>
        <taxon>Eukaryota</taxon>
        <taxon>Fungi</taxon>
        <taxon>Dikarya</taxon>
        <taxon>Basidiomycota</taxon>
        <taxon>Agaricomycotina</taxon>
        <taxon>Agaricomycetes</taxon>
        <taxon>Agaricomycetidae</taxon>
        <taxon>Boletales</taxon>
        <taxon>Sclerodermatineae</taxon>
        <taxon>Pisolithaceae</taxon>
        <taxon>Pisolithus</taxon>
    </lineage>
</organism>
<feature type="compositionally biased region" description="Basic and acidic residues" evidence="1">
    <location>
        <begin position="20"/>
        <end position="41"/>
    </location>
</feature>
<dbReference type="EMBL" id="KN833767">
    <property type="protein sequence ID" value="KIK20310.1"/>
    <property type="molecule type" value="Genomic_DNA"/>
</dbReference>
<dbReference type="AlphaFoldDB" id="A0A0C9Y6J2"/>
<dbReference type="HOGENOM" id="CLU_2723180_0_0_1"/>
<reference evidence="2 3" key="1">
    <citation type="submission" date="2014-04" db="EMBL/GenBank/DDBJ databases">
        <authorList>
            <consortium name="DOE Joint Genome Institute"/>
            <person name="Kuo A."/>
            <person name="Kohler A."/>
            <person name="Costa M.D."/>
            <person name="Nagy L.G."/>
            <person name="Floudas D."/>
            <person name="Copeland A."/>
            <person name="Barry K.W."/>
            <person name="Cichocki N."/>
            <person name="Veneault-Fourrey C."/>
            <person name="LaButti K."/>
            <person name="Lindquist E.A."/>
            <person name="Lipzen A."/>
            <person name="Lundell T."/>
            <person name="Morin E."/>
            <person name="Murat C."/>
            <person name="Sun H."/>
            <person name="Tunlid A."/>
            <person name="Henrissat B."/>
            <person name="Grigoriev I.V."/>
            <person name="Hibbett D.S."/>
            <person name="Martin F."/>
            <person name="Nordberg H.P."/>
            <person name="Cantor M.N."/>
            <person name="Hua S.X."/>
        </authorList>
    </citation>
    <scope>NUCLEOTIDE SEQUENCE [LARGE SCALE GENOMIC DNA]</scope>
    <source>
        <strain evidence="2 3">441</strain>
    </source>
</reference>
<feature type="compositionally biased region" description="Acidic residues" evidence="1">
    <location>
        <begin position="1"/>
        <end position="11"/>
    </location>
</feature>
<keyword evidence="3" id="KW-1185">Reference proteome</keyword>
<evidence type="ECO:0000256" key="1">
    <source>
        <dbReference type="SAM" id="MobiDB-lite"/>
    </source>
</evidence>
<gene>
    <name evidence="2" type="ORF">PISMIDRAFT_682398</name>
</gene>
<name>A0A0C9Y6J2_9AGAM</name>
<evidence type="ECO:0000313" key="2">
    <source>
        <dbReference type="EMBL" id="KIK20310.1"/>
    </source>
</evidence>
<protein>
    <submittedName>
        <fullName evidence="2">Uncharacterized protein</fullName>
    </submittedName>
</protein>
<evidence type="ECO:0000313" key="3">
    <source>
        <dbReference type="Proteomes" id="UP000054018"/>
    </source>
</evidence>
<sequence length="72" mass="7817">MYCYNENEDEDAKATHAKGASKEQKRMSVVKESHSGQDSKELGTGHHCLSCHFQRHLNSVSAALSAALVSGI</sequence>
<proteinExistence type="predicted"/>